<dbReference type="GeneID" id="63821798"/>
<gene>
    <name evidence="2" type="ORF">LAESUDRAFT_658820</name>
</gene>
<dbReference type="AlphaFoldDB" id="A0A165D1V9"/>
<reference evidence="2 3" key="1">
    <citation type="journal article" date="2016" name="Mol. Biol. Evol.">
        <title>Comparative Genomics of Early-Diverging Mushroom-Forming Fungi Provides Insights into the Origins of Lignocellulose Decay Capabilities.</title>
        <authorList>
            <person name="Nagy L.G."/>
            <person name="Riley R."/>
            <person name="Tritt A."/>
            <person name="Adam C."/>
            <person name="Daum C."/>
            <person name="Floudas D."/>
            <person name="Sun H."/>
            <person name="Yadav J.S."/>
            <person name="Pangilinan J."/>
            <person name="Larsson K.H."/>
            <person name="Matsuura K."/>
            <person name="Barry K."/>
            <person name="Labutti K."/>
            <person name="Kuo R."/>
            <person name="Ohm R.A."/>
            <person name="Bhattacharya S.S."/>
            <person name="Shirouzu T."/>
            <person name="Yoshinaga Y."/>
            <person name="Martin F.M."/>
            <person name="Grigoriev I.V."/>
            <person name="Hibbett D.S."/>
        </authorList>
    </citation>
    <scope>NUCLEOTIDE SEQUENCE [LARGE SCALE GENOMIC DNA]</scope>
    <source>
        <strain evidence="2 3">93-53</strain>
    </source>
</reference>
<sequence length="285" mass="31077">GHEKSYIHDPSLMSPEWSAPPRLALVLDVGWDERVRLHRFTAVAIGQRRQGAAAAESDNAPSVPIAGPSRGGAAPPPLAISVTPEWPLEHSYCYVFKRPAVFYCLPSQAPASAIWSTDAASLELLKSQLAPPRDPFAAHADAQSPNPDTRHDARMRTGSVKFFARVSALTPVHVAADGSGARAGAEHAIDFAAERAWFDECVKAARRHDLDDGRWWTGAAFGDGYDGADGKEDEELSDSYRGDDYEEWERQQERDRSLTLSTGSRREEGAQDTGLEGLDEIVALE</sequence>
<protein>
    <submittedName>
        <fullName evidence="2">Uncharacterized protein</fullName>
    </submittedName>
</protein>
<proteinExistence type="predicted"/>
<keyword evidence="3" id="KW-1185">Reference proteome</keyword>
<evidence type="ECO:0000256" key="1">
    <source>
        <dbReference type="SAM" id="MobiDB-lite"/>
    </source>
</evidence>
<accession>A0A165D1V9</accession>
<evidence type="ECO:0000313" key="2">
    <source>
        <dbReference type="EMBL" id="KZT03985.1"/>
    </source>
</evidence>
<dbReference type="Proteomes" id="UP000076871">
    <property type="component" value="Unassembled WGS sequence"/>
</dbReference>
<feature type="non-terminal residue" evidence="2">
    <location>
        <position position="1"/>
    </location>
</feature>
<dbReference type="OrthoDB" id="5579860at2759"/>
<dbReference type="InParanoid" id="A0A165D1V9"/>
<evidence type="ECO:0000313" key="3">
    <source>
        <dbReference type="Proteomes" id="UP000076871"/>
    </source>
</evidence>
<dbReference type="EMBL" id="KV427640">
    <property type="protein sequence ID" value="KZT03985.1"/>
    <property type="molecule type" value="Genomic_DNA"/>
</dbReference>
<feature type="region of interest" description="Disordered" evidence="1">
    <location>
        <begin position="133"/>
        <end position="152"/>
    </location>
</feature>
<name>A0A165D1V9_9APHY</name>
<feature type="region of interest" description="Disordered" evidence="1">
    <location>
        <begin position="50"/>
        <end position="74"/>
    </location>
</feature>
<organism evidence="2 3">
    <name type="scientific">Laetiporus sulphureus 93-53</name>
    <dbReference type="NCBI Taxonomy" id="1314785"/>
    <lineage>
        <taxon>Eukaryota</taxon>
        <taxon>Fungi</taxon>
        <taxon>Dikarya</taxon>
        <taxon>Basidiomycota</taxon>
        <taxon>Agaricomycotina</taxon>
        <taxon>Agaricomycetes</taxon>
        <taxon>Polyporales</taxon>
        <taxon>Laetiporus</taxon>
    </lineage>
</organism>
<feature type="compositionally biased region" description="Basic and acidic residues" evidence="1">
    <location>
        <begin position="238"/>
        <end position="257"/>
    </location>
</feature>
<feature type="compositionally biased region" description="Low complexity" evidence="1">
    <location>
        <begin position="64"/>
        <end position="73"/>
    </location>
</feature>
<dbReference type="STRING" id="1314785.A0A165D1V9"/>
<dbReference type="RefSeq" id="XP_040761725.1">
    <property type="nucleotide sequence ID" value="XM_040904768.1"/>
</dbReference>
<feature type="region of interest" description="Disordered" evidence="1">
    <location>
        <begin position="221"/>
        <end position="285"/>
    </location>
</feature>